<dbReference type="PROSITE" id="PS50966">
    <property type="entry name" value="ZF_SWIM"/>
    <property type="match status" value="1"/>
</dbReference>
<dbReference type="Proteomes" id="UP001280121">
    <property type="component" value="Unassembled WGS sequence"/>
</dbReference>
<evidence type="ECO:0000256" key="2">
    <source>
        <dbReference type="RuleBase" id="RU367018"/>
    </source>
</evidence>
<dbReference type="EMBL" id="JANJYI010000002">
    <property type="protein sequence ID" value="KAK2658280.1"/>
    <property type="molecule type" value="Genomic_DNA"/>
</dbReference>
<organism evidence="4 5">
    <name type="scientific">Dipteronia dyeriana</name>
    <dbReference type="NCBI Taxonomy" id="168575"/>
    <lineage>
        <taxon>Eukaryota</taxon>
        <taxon>Viridiplantae</taxon>
        <taxon>Streptophyta</taxon>
        <taxon>Embryophyta</taxon>
        <taxon>Tracheophyta</taxon>
        <taxon>Spermatophyta</taxon>
        <taxon>Magnoliopsida</taxon>
        <taxon>eudicotyledons</taxon>
        <taxon>Gunneridae</taxon>
        <taxon>Pentapetalae</taxon>
        <taxon>rosids</taxon>
        <taxon>malvids</taxon>
        <taxon>Sapindales</taxon>
        <taxon>Sapindaceae</taxon>
        <taxon>Hippocastanoideae</taxon>
        <taxon>Acereae</taxon>
        <taxon>Dipteronia</taxon>
    </lineage>
</organism>
<evidence type="ECO:0000256" key="1">
    <source>
        <dbReference type="PROSITE-ProRule" id="PRU00325"/>
    </source>
</evidence>
<dbReference type="PANTHER" id="PTHR31669:SF292">
    <property type="entry name" value="OS02G0262500 PROTEIN"/>
    <property type="match status" value="1"/>
</dbReference>
<keyword evidence="2" id="KW-0479">Metal-binding</keyword>
<feature type="domain" description="SWIM-type" evidence="3">
    <location>
        <begin position="78"/>
        <end position="116"/>
    </location>
</feature>
<keyword evidence="2" id="KW-0539">Nucleus</keyword>
<accession>A0AAD9XFD0</accession>
<comment type="similarity">
    <text evidence="2">Belongs to the FHY3/FAR1 family.</text>
</comment>
<keyword evidence="5" id="KW-1185">Reference proteome</keyword>
<dbReference type="GO" id="GO:0006355">
    <property type="term" value="P:regulation of DNA-templated transcription"/>
    <property type="evidence" value="ECO:0007669"/>
    <property type="project" value="UniProtKB-UniRule"/>
</dbReference>
<dbReference type="PANTHER" id="PTHR31669">
    <property type="entry name" value="PROTEIN FAR1-RELATED SEQUENCE 10-RELATED"/>
    <property type="match status" value="1"/>
</dbReference>
<dbReference type="AlphaFoldDB" id="A0AAD9XFD0"/>
<protein>
    <recommendedName>
        <fullName evidence="2">Protein FAR1-RELATED SEQUENCE</fullName>
    </recommendedName>
</protein>
<comment type="subcellular location">
    <subcellularLocation>
        <location evidence="2">Nucleus</location>
    </subcellularLocation>
</comment>
<comment type="function">
    <text evidence="2">Putative transcription activator involved in regulating light control of development.</text>
</comment>
<name>A0AAD9XFD0_9ROSI</name>
<keyword evidence="2" id="KW-0862">Zinc</keyword>
<dbReference type="InterPro" id="IPR031052">
    <property type="entry name" value="FHY3/FAR1"/>
</dbReference>
<keyword evidence="1 2" id="KW-0863">Zinc-finger</keyword>
<dbReference type="GO" id="GO:0005634">
    <property type="term" value="C:nucleus"/>
    <property type="evidence" value="ECO:0007669"/>
    <property type="project" value="UniProtKB-SubCell"/>
</dbReference>
<reference evidence="4" key="1">
    <citation type="journal article" date="2023" name="Plant J.">
        <title>Genome sequences and population genomics provide insights into the demographic history, inbreeding, and mutation load of two 'living fossil' tree species of Dipteronia.</title>
        <authorList>
            <person name="Feng Y."/>
            <person name="Comes H.P."/>
            <person name="Chen J."/>
            <person name="Zhu S."/>
            <person name="Lu R."/>
            <person name="Zhang X."/>
            <person name="Li P."/>
            <person name="Qiu J."/>
            <person name="Olsen K.M."/>
            <person name="Qiu Y."/>
        </authorList>
    </citation>
    <scope>NUCLEOTIDE SEQUENCE</scope>
    <source>
        <strain evidence="4">KIB01</strain>
    </source>
</reference>
<comment type="caution">
    <text evidence="4">The sequence shown here is derived from an EMBL/GenBank/DDBJ whole genome shotgun (WGS) entry which is preliminary data.</text>
</comment>
<evidence type="ECO:0000313" key="4">
    <source>
        <dbReference type="EMBL" id="KAK2658280.1"/>
    </source>
</evidence>
<proteinExistence type="inferred from homology"/>
<evidence type="ECO:0000259" key="3">
    <source>
        <dbReference type="PROSITE" id="PS50966"/>
    </source>
</evidence>
<dbReference type="InterPro" id="IPR007527">
    <property type="entry name" value="Znf_SWIM"/>
</dbReference>
<evidence type="ECO:0000313" key="5">
    <source>
        <dbReference type="Proteomes" id="UP001280121"/>
    </source>
</evidence>
<dbReference type="GO" id="GO:0008270">
    <property type="term" value="F:zinc ion binding"/>
    <property type="evidence" value="ECO:0007669"/>
    <property type="project" value="UniProtKB-UniRule"/>
</dbReference>
<gene>
    <name evidence="4" type="ORF">Ddye_004813</name>
</gene>
<sequence>MSRLRNNELKDDFDCNNEHPILMTHLIQLEKHAFEVFTRNPIDVARDENKLEVSLSISNCVHDTTCETYTFKKFGRQYNIDVMYKCPEQKFKCYCKLFDTPDIPCCHYFGVMKSRNLHQIIGTLIMPRWTMNAKYDSVMEMEKNSTPSYIIQIARYEVPFTTNLLH</sequence>